<evidence type="ECO:0000313" key="2">
    <source>
        <dbReference type="Proteomes" id="UP001203342"/>
    </source>
</evidence>
<protein>
    <submittedName>
        <fullName evidence="1">Uncharacterized protein</fullName>
    </submittedName>
</protein>
<sequence length="213" mass="25554">MKKHSYIITSIILIMIFNSCENKDKYDIFWDWFTKNEDKYYNYEKNNQELLFNNLHQKLIEIDSNLVFEFGPIQSNNKREFTISADGLKESFPSVIELVKKAPNLNKWKISSFRQRIPGDEIEIKYDNFKISYDDIYFRYSEESGRIGLELNIRDYKETPEFINATYVLLDGLIGEYDMETKVDWIERKSLDETKIDSLYKLIELREIIDDLK</sequence>
<comment type="caution">
    <text evidence="1">The sequence shown here is derived from an EMBL/GenBank/DDBJ whole genome shotgun (WGS) entry which is preliminary data.</text>
</comment>
<name>A0ABT0TJK9_9FLAO</name>
<accession>A0ABT0TJK9</accession>
<keyword evidence="2" id="KW-1185">Reference proteome</keyword>
<dbReference type="Proteomes" id="UP001203342">
    <property type="component" value="Unassembled WGS sequence"/>
</dbReference>
<evidence type="ECO:0000313" key="1">
    <source>
        <dbReference type="EMBL" id="MCL9771176.1"/>
    </source>
</evidence>
<dbReference type="RefSeq" id="WP_250583163.1">
    <property type="nucleotide sequence ID" value="NZ_JAMLJN010000014.1"/>
</dbReference>
<reference evidence="1 2" key="1">
    <citation type="submission" date="2022-05" db="EMBL/GenBank/DDBJ databases">
        <title>Flavobacterium sp., isolated from activated sludge.</title>
        <authorList>
            <person name="Ran Q."/>
        </authorList>
    </citation>
    <scope>NUCLEOTIDE SEQUENCE [LARGE SCALE GENOMIC DNA]</scope>
    <source>
        <strain evidence="1 2">HXWNR69</strain>
    </source>
</reference>
<dbReference type="EMBL" id="JAMLJN010000014">
    <property type="protein sequence ID" value="MCL9771176.1"/>
    <property type="molecule type" value="Genomic_DNA"/>
</dbReference>
<gene>
    <name evidence="1" type="ORF">NAT47_12205</name>
</gene>
<proteinExistence type="predicted"/>
<organism evidence="1 2">
    <name type="scientific">Flavobacterium fragile</name>
    <dbReference type="NCBI Taxonomy" id="2949085"/>
    <lineage>
        <taxon>Bacteria</taxon>
        <taxon>Pseudomonadati</taxon>
        <taxon>Bacteroidota</taxon>
        <taxon>Flavobacteriia</taxon>
        <taxon>Flavobacteriales</taxon>
        <taxon>Flavobacteriaceae</taxon>
        <taxon>Flavobacterium</taxon>
    </lineage>
</organism>